<reference evidence="18" key="1">
    <citation type="submission" date="2007-04" db="EMBL/GenBank/DDBJ databases">
        <title>Annotation of Pediculus humanus corporis strain USDA.</title>
        <authorList>
            <person name="Kirkness E."/>
            <person name="Hannick L."/>
            <person name="Hass B."/>
            <person name="Bruggner R."/>
            <person name="Lawson D."/>
            <person name="Bidwell S."/>
            <person name="Joardar V."/>
            <person name="Caler E."/>
            <person name="Walenz B."/>
            <person name="Inman J."/>
            <person name="Schobel S."/>
            <person name="Galinsky K."/>
            <person name="Amedeo P."/>
            <person name="Strausberg R."/>
        </authorList>
    </citation>
    <scope>NUCLEOTIDE SEQUENCE</scope>
    <source>
        <strain evidence="18">USDA</strain>
    </source>
</reference>
<evidence type="ECO:0000256" key="2">
    <source>
        <dbReference type="ARBA" id="ARBA00004371"/>
    </source>
</evidence>
<dbReference type="GO" id="GO:0030246">
    <property type="term" value="F:carbohydrate binding"/>
    <property type="evidence" value="ECO:0007669"/>
    <property type="project" value="TreeGrafter"/>
</dbReference>
<keyword evidence="9" id="KW-0325">Glycoprotein</keyword>
<dbReference type="GeneID" id="8230617"/>
<dbReference type="FunFam" id="2.60.40.10:FF:000628">
    <property type="entry name" value="Beta-glucuronidase"/>
    <property type="match status" value="1"/>
</dbReference>
<evidence type="ECO:0000256" key="9">
    <source>
        <dbReference type="ARBA" id="ARBA00023180"/>
    </source>
</evidence>
<dbReference type="PROSITE" id="PS00608">
    <property type="entry name" value="GLYCOSYL_HYDROL_F2_2"/>
    <property type="match status" value="1"/>
</dbReference>
<dbReference type="SUPFAM" id="SSF49303">
    <property type="entry name" value="beta-Galactosidase/glucuronidase domain"/>
    <property type="match status" value="1"/>
</dbReference>
<keyword evidence="7 14" id="KW-0732">Signal</keyword>
<sequence length="665" mass="77092">MLLLMLLTYYGYFCQRIYGVVGGGGGGGGILYPRESETREVKSLDGIWNFKLSPKSDSVQAYKEKWFSKELKESGGTTIPMPVPASYNDITTFKEIRDFIGVVWYDRKFFVPGSWSENQRIWLRFGSVCYSTMVWINGQLVTSHEIGHLPFKEDVTQYLKYGQENLITVAVDNILLQTTVPQGILSEIIINNQTELHQSYSFDFFNYAGIDRPVLLYTTPELYIDDITISTDFYNDNGLIYFRIDYKSAEEIDFVSVNCKVILSDGDDNEINYLENCSGKFTVPSPKLWWPYLMDPSPGYLYKLRVELMDGDYTLRDVYRLPIGIRKISWSNTNVFINNKPIYIRGVGKHEDSDIKGKGLDLSVIVKDYNLLKWMGVNTFRTSHYPYAEEIMDLADSMGIMVIDECPSVNTEIYSDTLRQKHEKSLTELFQRDKNRPSVIMWSVANEPRTHVPISDIYFKQIVDHMKSLDGTRPVTIALSRRPFEDKVGQHLDVVSFNRYNSWYSNTGQTEVIFQNVIDEAEKWFYKYQKPIIMTEYGADAVAGLHMVIFLLYLIKLTIFRFVWSEEYQNVVLQQHFKAFDVLRCRGFFIGEMIWNFADFQTAQTTGRVGGNKKGVFTRQREPKSSAFLLRKRYYELAFELDGVPLPDDLVRYTSNINTTYNNLI</sequence>
<dbReference type="InterPro" id="IPR006104">
    <property type="entry name" value="Glyco_hydro_2_N"/>
</dbReference>
<feature type="domain" description="Glycosyl hydrolases family 2 sugar binding" evidence="17">
    <location>
        <begin position="41"/>
        <end position="220"/>
    </location>
</feature>
<evidence type="ECO:0000256" key="5">
    <source>
        <dbReference type="ARBA" id="ARBA00012761"/>
    </source>
</evidence>
<dbReference type="EC" id="3.2.1.31" evidence="5 12"/>
<protein>
    <recommendedName>
        <fullName evidence="6 12">Beta-glucuronidase</fullName>
        <ecNumber evidence="5 12">3.2.1.31</ecNumber>
    </recommendedName>
</protein>
<evidence type="ECO:0000313" key="18">
    <source>
        <dbReference type="EMBL" id="EEB16810.1"/>
    </source>
</evidence>
<dbReference type="InterPro" id="IPR023230">
    <property type="entry name" value="Glyco_hydro_2_CS"/>
</dbReference>
<comment type="activity regulation">
    <text evidence="12">Inhibited by L-aspartic acid.</text>
</comment>
<dbReference type="STRING" id="121224.E0VTV4"/>
<dbReference type="NCBIfam" id="NF007538">
    <property type="entry name" value="PRK10150.1"/>
    <property type="match status" value="1"/>
</dbReference>
<dbReference type="AlphaFoldDB" id="E0VTV4"/>
<evidence type="ECO:0000256" key="1">
    <source>
        <dbReference type="ARBA" id="ARBA00003025"/>
    </source>
</evidence>
<evidence type="ECO:0000256" key="3">
    <source>
        <dbReference type="ARBA" id="ARBA00007401"/>
    </source>
</evidence>
<keyword evidence="8 12" id="KW-0378">Hydrolase</keyword>
<dbReference type="Pfam" id="PF00703">
    <property type="entry name" value="Glyco_hydro_2"/>
    <property type="match status" value="1"/>
</dbReference>
<dbReference type="OMA" id="VFSQHFK"/>
<dbReference type="InterPro" id="IPR036156">
    <property type="entry name" value="Beta-gal/glucu_dom_sf"/>
</dbReference>
<gene>
    <name evidence="19" type="primary">8230617</name>
    <name evidence="18" type="ORF">Phum_PHUM438970</name>
</gene>
<keyword evidence="13" id="KW-0472">Membrane</keyword>
<dbReference type="InterPro" id="IPR013783">
    <property type="entry name" value="Ig-like_fold"/>
</dbReference>
<dbReference type="FunFam" id="3.20.20.80:FF:000029">
    <property type="entry name" value="Beta-glucuronidase"/>
    <property type="match status" value="1"/>
</dbReference>
<reference evidence="18" key="2">
    <citation type="submission" date="2007-04" db="EMBL/GenBank/DDBJ databases">
        <title>The genome of the human body louse.</title>
        <authorList>
            <consortium name="The Human Body Louse Genome Consortium"/>
            <person name="Kirkness E."/>
            <person name="Walenz B."/>
            <person name="Hass B."/>
            <person name="Bruggner R."/>
            <person name="Strausberg R."/>
        </authorList>
    </citation>
    <scope>NUCLEOTIDE SEQUENCE</scope>
    <source>
        <strain evidence="18">USDA</strain>
    </source>
</reference>
<evidence type="ECO:0000256" key="13">
    <source>
        <dbReference type="SAM" id="Phobius"/>
    </source>
</evidence>
<dbReference type="Pfam" id="PF02836">
    <property type="entry name" value="Glyco_hydro_2_C"/>
    <property type="match status" value="1"/>
</dbReference>
<evidence type="ECO:0000259" key="17">
    <source>
        <dbReference type="Pfam" id="PF02837"/>
    </source>
</evidence>
<evidence type="ECO:0000313" key="20">
    <source>
        <dbReference type="Proteomes" id="UP000009046"/>
    </source>
</evidence>
<evidence type="ECO:0000256" key="8">
    <source>
        <dbReference type="ARBA" id="ARBA00022801"/>
    </source>
</evidence>
<dbReference type="GO" id="GO:0005764">
    <property type="term" value="C:lysosome"/>
    <property type="evidence" value="ECO:0007669"/>
    <property type="project" value="UniProtKB-SubCell"/>
</dbReference>
<dbReference type="RefSeq" id="XP_002429548.1">
    <property type="nucleotide sequence ID" value="XM_002429503.1"/>
</dbReference>
<dbReference type="InterPro" id="IPR023232">
    <property type="entry name" value="Glyco_hydro_2_AS"/>
</dbReference>
<dbReference type="GO" id="GO:0019391">
    <property type="term" value="P:glucuronoside catabolic process"/>
    <property type="evidence" value="ECO:0007669"/>
    <property type="project" value="TreeGrafter"/>
</dbReference>
<comment type="similarity">
    <text evidence="3 12">Belongs to the glycosyl hydrolase 2 family.</text>
</comment>
<dbReference type="InterPro" id="IPR006103">
    <property type="entry name" value="Glyco_hydro_2_cat"/>
</dbReference>
<dbReference type="PRINTS" id="PR00132">
    <property type="entry name" value="GLHYDRLASE2"/>
</dbReference>
<dbReference type="EnsemblMetazoa" id="PHUM438970-RA">
    <property type="protein sequence ID" value="PHUM438970-PA"/>
    <property type="gene ID" value="PHUM438970"/>
</dbReference>
<dbReference type="KEGG" id="phu:Phum_PHUM438970"/>
<dbReference type="SUPFAM" id="SSF49785">
    <property type="entry name" value="Galactose-binding domain-like"/>
    <property type="match status" value="1"/>
</dbReference>
<evidence type="ECO:0000259" key="15">
    <source>
        <dbReference type="Pfam" id="PF00703"/>
    </source>
</evidence>
<dbReference type="PANTHER" id="PTHR10066:SF67">
    <property type="entry name" value="BETA-GLUCURONIDASE"/>
    <property type="match status" value="1"/>
</dbReference>
<evidence type="ECO:0000256" key="11">
    <source>
        <dbReference type="ARBA" id="ARBA00023295"/>
    </source>
</evidence>
<accession>E0VTV4</accession>
<evidence type="ECO:0000313" key="19">
    <source>
        <dbReference type="EnsemblMetazoa" id="PHUM438970-PA"/>
    </source>
</evidence>
<proteinExistence type="inferred from homology"/>
<keyword evidence="20" id="KW-1185">Reference proteome</keyword>
<evidence type="ECO:0000256" key="14">
    <source>
        <dbReference type="SAM" id="SignalP"/>
    </source>
</evidence>
<evidence type="ECO:0000259" key="16">
    <source>
        <dbReference type="Pfam" id="PF02836"/>
    </source>
</evidence>
<dbReference type="Gene3D" id="2.60.120.260">
    <property type="entry name" value="Galactose-binding domain-like"/>
    <property type="match status" value="1"/>
</dbReference>
<evidence type="ECO:0000256" key="10">
    <source>
        <dbReference type="ARBA" id="ARBA00023228"/>
    </source>
</evidence>
<feature type="chain" id="PRO_5011412661" description="Beta-glucuronidase" evidence="14">
    <location>
        <begin position="20"/>
        <end position="665"/>
    </location>
</feature>
<dbReference type="HOGENOM" id="CLU_006501_6_1_1"/>
<dbReference type="Proteomes" id="UP000009046">
    <property type="component" value="Unassembled WGS sequence"/>
</dbReference>
<dbReference type="eggNOG" id="KOG2024">
    <property type="taxonomic scope" value="Eukaryota"/>
</dbReference>
<dbReference type="InterPro" id="IPR008979">
    <property type="entry name" value="Galactose-bd-like_sf"/>
</dbReference>
<dbReference type="InParanoid" id="E0VTV4"/>
<dbReference type="SUPFAM" id="SSF51445">
    <property type="entry name" value="(Trans)glycosidases"/>
    <property type="match status" value="1"/>
</dbReference>
<dbReference type="OrthoDB" id="408532at2759"/>
<dbReference type="FunFam" id="2.60.120.260:FF:000027">
    <property type="entry name" value="Beta-glucuronidase"/>
    <property type="match status" value="1"/>
</dbReference>
<reference evidence="19" key="3">
    <citation type="submission" date="2021-02" db="UniProtKB">
        <authorList>
            <consortium name="EnsemblMetazoa"/>
        </authorList>
    </citation>
    <scope>IDENTIFICATION</scope>
    <source>
        <strain evidence="19">USDA</strain>
    </source>
</reference>
<dbReference type="InterPro" id="IPR006102">
    <property type="entry name" value="Ig-like_GH2"/>
</dbReference>
<dbReference type="PROSITE" id="PS00719">
    <property type="entry name" value="GLYCOSYL_HYDROL_F2_1"/>
    <property type="match status" value="1"/>
</dbReference>
<keyword evidence="10 12" id="KW-0458">Lysosome</keyword>
<comment type="function">
    <text evidence="1 12">Plays an important role in the degradation of dermatan and keratan sulfates.</text>
</comment>
<dbReference type="Gene3D" id="2.60.40.10">
    <property type="entry name" value="Immunoglobulins"/>
    <property type="match status" value="1"/>
</dbReference>
<comment type="catalytic activity">
    <reaction evidence="12">
        <text>a beta-D-glucuronoside + H2O = D-glucuronate + an alcohol</text>
        <dbReference type="Rhea" id="RHEA:17633"/>
        <dbReference type="ChEBI" id="CHEBI:15377"/>
        <dbReference type="ChEBI" id="CHEBI:30879"/>
        <dbReference type="ChEBI" id="CHEBI:58720"/>
        <dbReference type="ChEBI" id="CHEBI:83411"/>
        <dbReference type="EC" id="3.2.1.31"/>
    </reaction>
</comment>
<dbReference type="VEuPathDB" id="VectorBase:PHUM438970"/>
<dbReference type="Pfam" id="PF02837">
    <property type="entry name" value="Glyco_hydro_2_N"/>
    <property type="match status" value="1"/>
</dbReference>
<evidence type="ECO:0000256" key="7">
    <source>
        <dbReference type="ARBA" id="ARBA00022729"/>
    </source>
</evidence>
<feature type="transmembrane region" description="Helical" evidence="13">
    <location>
        <begin position="537"/>
        <end position="555"/>
    </location>
</feature>
<comment type="subcellular location">
    <subcellularLocation>
        <location evidence="2">Lysosome</location>
    </subcellularLocation>
</comment>
<evidence type="ECO:0000256" key="6">
    <source>
        <dbReference type="ARBA" id="ARBA00016205"/>
    </source>
</evidence>
<dbReference type="InterPro" id="IPR006101">
    <property type="entry name" value="Glyco_hydro_2"/>
</dbReference>
<dbReference type="EMBL" id="AAZO01005356">
    <property type="status" value="NOT_ANNOTATED_CDS"/>
    <property type="molecule type" value="Genomic_DNA"/>
</dbReference>
<dbReference type="Gene3D" id="3.20.20.80">
    <property type="entry name" value="Glycosidases"/>
    <property type="match status" value="1"/>
</dbReference>
<dbReference type="InterPro" id="IPR017853">
    <property type="entry name" value="GH"/>
</dbReference>
<dbReference type="GO" id="GO:0005975">
    <property type="term" value="P:carbohydrate metabolic process"/>
    <property type="evidence" value="ECO:0007669"/>
    <property type="project" value="InterPro"/>
</dbReference>
<comment type="subunit">
    <text evidence="4 12">Homotetramer.</text>
</comment>
<keyword evidence="11 12" id="KW-0326">Glycosidase</keyword>
<dbReference type="EMBL" id="DS235773">
    <property type="protein sequence ID" value="EEB16810.1"/>
    <property type="molecule type" value="Genomic_DNA"/>
</dbReference>
<dbReference type="PANTHER" id="PTHR10066">
    <property type="entry name" value="BETA-GLUCURONIDASE"/>
    <property type="match status" value="1"/>
</dbReference>
<name>E0VTV4_PEDHC</name>
<evidence type="ECO:0000256" key="4">
    <source>
        <dbReference type="ARBA" id="ARBA00011881"/>
    </source>
</evidence>
<evidence type="ECO:0000256" key="12">
    <source>
        <dbReference type="RuleBase" id="RU361154"/>
    </source>
</evidence>
<feature type="signal peptide" evidence="14">
    <location>
        <begin position="1"/>
        <end position="19"/>
    </location>
</feature>
<keyword evidence="13" id="KW-0812">Transmembrane</keyword>
<organism>
    <name type="scientific">Pediculus humanus subsp. corporis</name>
    <name type="common">Body louse</name>
    <dbReference type="NCBI Taxonomy" id="121224"/>
    <lineage>
        <taxon>Eukaryota</taxon>
        <taxon>Metazoa</taxon>
        <taxon>Ecdysozoa</taxon>
        <taxon>Arthropoda</taxon>
        <taxon>Hexapoda</taxon>
        <taxon>Insecta</taxon>
        <taxon>Pterygota</taxon>
        <taxon>Neoptera</taxon>
        <taxon>Paraneoptera</taxon>
        <taxon>Psocodea</taxon>
        <taxon>Troctomorpha</taxon>
        <taxon>Phthiraptera</taxon>
        <taxon>Anoplura</taxon>
        <taxon>Pediculidae</taxon>
        <taxon>Pediculus</taxon>
    </lineage>
</organism>
<dbReference type="CTD" id="8230617"/>
<feature type="domain" description="Glycoside hydrolase family 2 catalytic" evidence="16">
    <location>
        <begin position="332"/>
        <end position="638"/>
    </location>
</feature>
<feature type="domain" description="Glycoside hydrolase family 2 immunoglobulin-like beta-sandwich" evidence="15">
    <location>
        <begin position="223"/>
        <end position="326"/>
    </location>
</feature>
<dbReference type="FunCoup" id="E0VTV4">
    <property type="interactions" value="344"/>
</dbReference>
<dbReference type="GO" id="GO:0005615">
    <property type="term" value="C:extracellular space"/>
    <property type="evidence" value="ECO:0007669"/>
    <property type="project" value="TreeGrafter"/>
</dbReference>
<keyword evidence="13" id="KW-1133">Transmembrane helix</keyword>
<dbReference type="GO" id="GO:0004566">
    <property type="term" value="F:beta-glucuronidase activity"/>
    <property type="evidence" value="ECO:0007669"/>
    <property type="project" value="UniProtKB-EC"/>
</dbReference>